<protein>
    <submittedName>
        <fullName evidence="1">Uncharacterized protein</fullName>
    </submittedName>
</protein>
<keyword evidence="2" id="KW-1185">Reference proteome</keyword>
<evidence type="ECO:0000313" key="2">
    <source>
        <dbReference type="Proteomes" id="UP001187343"/>
    </source>
</evidence>
<dbReference type="EMBL" id="JAUYZG010000023">
    <property type="protein sequence ID" value="KAK2871471.1"/>
    <property type="molecule type" value="Genomic_DNA"/>
</dbReference>
<dbReference type="Proteomes" id="UP001187343">
    <property type="component" value="Unassembled WGS sequence"/>
</dbReference>
<proteinExistence type="predicted"/>
<reference evidence="1" key="1">
    <citation type="submission" date="2023-08" db="EMBL/GenBank/DDBJ databases">
        <title>Chromosome-level Genome Assembly of mud carp (Cirrhinus molitorella).</title>
        <authorList>
            <person name="Liu H."/>
        </authorList>
    </citation>
    <scope>NUCLEOTIDE SEQUENCE</scope>
    <source>
        <strain evidence="1">Prfri</strain>
        <tissue evidence="1">Muscle</tissue>
    </source>
</reference>
<dbReference type="AlphaFoldDB" id="A0AA88P7U9"/>
<gene>
    <name evidence="1" type="ORF">Q8A67_023998</name>
</gene>
<organism evidence="1 2">
    <name type="scientific">Cirrhinus molitorella</name>
    <name type="common">mud carp</name>
    <dbReference type="NCBI Taxonomy" id="172907"/>
    <lineage>
        <taxon>Eukaryota</taxon>
        <taxon>Metazoa</taxon>
        <taxon>Chordata</taxon>
        <taxon>Craniata</taxon>
        <taxon>Vertebrata</taxon>
        <taxon>Euteleostomi</taxon>
        <taxon>Actinopterygii</taxon>
        <taxon>Neopterygii</taxon>
        <taxon>Teleostei</taxon>
        <taxon>Ostariophysi</taxon>
        <taxon>Cypriniformes</taxon>
        <taxon>Cyprinidae</taxon>
        <taxon>Labeoninae</taxon>
        <taxon>Labeonini</taxon>
        <taxon>Cirrhinus</taxon>
    </lineage>
</organism>
<accession>A0AA88P7U9</accession>
<sequence length="94" mass="10834">MQPGDVPINVGSLRFIRRPLAQRSVNTMTSTYYYPTPRLEYVTPFSQTPLDSTRYASNPYMYYSPSLYNPQVYTHYPHMSGGHINPLIITVRSV</sequence>
<name>A0AA88P7U9_9TELE</name>
<comment type="caution">
    <text evidence="1">The sequence shown here is derived from an EMBL/GenBank/DDBJ whole genome shotgun (WGS) entry which is preliminary data.</text>
</comment>
<evidence type="ECO:0000313" key="1">
    <source>
        <dbReference type="EMBL" id="KAK2871471.1"/>
    </source>
</evidence>